<dbReference type="Proteomes" id="UP000529795">
    <property type="component" value="Unassembled WGS sequence"/>
</dbReference>
<evidence type="ECO:0000256" key="3">
    <source>
        <dbReference type="ARBA" id="ARBA00022806"/>
    </source>
</evidence>
<feature type="domain" description="UvrD-like helicase ATP-binding" evidence="11">
    <location>
        <begin position="8"/>
        <end position="281"/>
    </location>
</feature>
<evidence type="ECO:0000256" key="2">
    <source>
        <dbReference type="ARBA" id="ARBA00022801"/>
    </source>
</evidence>
<reference evidence="12 13" key="1">
    <citation type="submission" date="2020-08" db="EMBL/GenBank/DDBJ databases">
        <title>Genomic Encyclopedia of Type Strains, Phase IV (KMG-IV): sequencing the most valuable type-strain genomes for metagenomic binning, comparative biology and taxonomic classification.</title>
        <authorList>
            <person name="Goeker M."/>
        </authorList>
    </citation>
    <scope>NUCLEOTIDE SEQUENCE [LARGE SCALE GENOMIC DNA]</scope>
    <source>
        <strain evidence="12 13">YC6723</strain>
    </source>
</reference>
<dbReference type="Pfam" id="PF00580">
    <property type="entry name" value="UvrD-helicase"/>
    <property type="match status" value="1"/>
</dbReference>
<keyword evidence="13" id="KW-1185">Reference proteome</keyword>
<dbReference type="GO" id="GO:0000725">
    <property type="term" value="P:recombinational repair"/>
    <property type="evidence" value="ECO:0007669"/>
    <property type="project" value="TreeGrafter"/>
</dbReference>
<evidence type="ECO:0000313" key="13">
    <source>
        <dbReference type="Proteomes" id="UP000529795"/>
    </source>
</evidence>
<comment type="caution">
    <text evidence="12">The sequence shown here is derived from an EMBL/GenBank/DDBJ whole genome shotgun (WGS) entry which is preliminary data.</text>
</comment>
<gene>
    <name evidence="12" type="ORF">GGQ80_000637</name>
</gene>
<keyword evidence="4 10" id="KW-0067">ATP-binding</keyword>
<feature type="binding site" evidence="10">
    <location>
        <begin position="29"/>
        <end position="36"/>
    </location>
    <ligand>
        <name>ATP</name>
        <dbReference type="ChEBI" id="CHEBI:30616"/>
    </ligand>
</feature>
<accession>A0A840F8A6</accession>
<dbReference type="GO" id="GO:0005524">
    <property type="term" value="F:ATP binding"/>
    <property type="evidence" value="ECO:0007669"/>
    <property type="project" value="UniProtKB-UniRule"/>
</dbReference>
<protein>
    <recommendedName>
        <fullName evidence="7">DNA 3'-5' helicase</fullName>
        <ecNumber evidence="7">5.6.2.4</ecNumber>
    </recommendedName>
    <alternativeName>
        <fullName evidence="8">DNA 3'-5' helicase II</fullName>
    </alternativeName>
</protein>
<dbReference type="GO" id="GO:0005829">
    <property type="term" value="C:cytosol"/>
    <property type="evidence" value="ECO:0007669"/>
    <property type="project" value="TreeGrafter"/>
</dbReference>
<evidence type="ECO:0000256" key="6">
    <source>
        <dbReference type="ARBA" id="ARBA00034617"/>
    </source>
</evidence>
<name>A0A840F8A6_9SPHN</name>
<evidence type="ECO:0000313" key="12">
    <source>
        <dbReference type="EMBL" id="MBB4152761.1"/>
    </source>
</evidence>
<sequence length="467" mass="51859">MKTLPQVTATPEQLPLVSQNRLGVEVIRGAAGSGKTSTALLRLRSLCFMFAARRARQNDSTPVRVLVLTFNRTLAGYVRSLAEHQIAPSIAVDLRIDTFSRWAMTELGFPAVGNDAAKAELRRLASHIKGLAADYIIKEVEYLLGRFEPSNLELYMSTERTGRGLLPRVESPVRRRILDEVVYPYLQWLDESEVLDWNLVALQMAQRPQSLDYDVVVIDESQDFSANQLRAVRAHLAQEHAATFVIDTVQRIYARGFTWTEAGFDVRPERVHTLRANHRNTVEIATFAAGVLNGIGVDGDGVLPNLAGATSRGPKPVVISGLYNEQVEWALDYIANSVDLTTDSVAFLKPQAGKWFAYIKARLRSRRIQYADITREADWPQGPENVALSTFHSAKGLEFDHVIILGFNDENTPFVDAAMDDEVFVLRRLLAVAIARARKSVVVGYKPGSESALVQYFAAGTFDGVTL</sequence>
<evidence type="ECO:0000256" key="4">
    <source>
        <dbReference type="ARBA" id="ARBA00022840"/>
    </source>
</evidence>
<evidence type="ECO:0000259" key="11">
    <source>
        <dbReference type="PROSITE" id="PS51198"/>
    </source>
</evidence>
<dbReference type="GO" id="GO:0043138">
    <property type="term" value="F:3'-5' DNA helicase activity"/>
    <property type="evidence" value="ECO:0007669"/>
    <property type="project" value="UniProtKB-EC"/>
</dbReference>
<keyword evidence="2 10" id="KW-0378">Hydrolase</keyword>
<dbReference type="PANTHER" id="PTHR11070">
    <property type="entry name" value="UVRD / RECB / PCRA DNA HELICASE FAMILY MEMBER"/>
    <property type="match status" value="1"/>
</dbReference>
<dbReference type="GO" id="GO:0016787">
    <property type="term" value="F:hydrolase activity"/>
    <property type="evidence" value="ECO:0007669"/>
    <property type="project" value="UniProtKB-UniRule"/>
</dbReference>
<proteinExistence type="predicted"/>
<dbReference type="RefSeq" id="WP_221364134.1">
    <property type="nucleotide sequence ID" value="NZ_JACIEV010000001.1"/>
</dbReference>
<dbReference type="Pfam" id="PF13361">
    <property type="entry name" value="UvrD_C"/>
    <property type="match status" value="1"/>
</dbReference>
<dbReference type="InterPro" id="IPR027417">
    <property type="entry name" value="P-loop_NTPase"/>
</dbReference>
<keyword evidence="5" id="KW-0413">Isomerase</keyword>
<dbReference type="EC" id="5.6.2.4" evidence="7"/>
<dbReference type="PANTHER" id="PTHR11070:SF2">
    <property type="entry name" value="ATP-DEPENDENT DNA HELICASE SRS2"/>
    <property type="match status" value="1"/>
</dbReference>
<evidence type="ECO:0000256" key="9">
    <source>
        <dbReference type="ARBA" id="ARBA00048988"/>
    </source>
</evidence>
<evidence type="ECO:0000256" key="1">
    <source>
        <dbReference type="ARBA" id="ARBA00022741"/>
    </source>
</evidence>
<dbReference type="SUPFAM" id="SSF52540">
    <property type="entry name" value="P-loop containing nucleoside triphosphate hydrolases"/>
    <property type="match status" value="1"/>
</dbReference>
<dbReference type="GO" id="GO:0003677">
    <property type="term" value="F:DNA binding"/>
    <property type="evidence" value="ECO:0007669"/>
    <property type="project" value="InterPro"/>
</dbReference>
<evidence type="ECO:0000256" key="10">
    <source>
        <dbReference type="PROSITE-ProRule" id="PRU00560"/>
    </source>
</evidence>
<organism evidence="12 13">
    <name type="scientific">Sphingomonas jinjuensis</name>
    <dbReference type="NCBI Taxonomy" id="535907"/>
    <lineage>
        <taxon>Bacteria</taxon>
        <taxon>Pseudomonadati</taxon>
        <taxon>Pseudomonadota</taxon>
        <taxon>Alphaproteobacteria</taxon>
        <taxon>Sphingomonadales</taxon>
        <taxon>Sphingomonadaceae</taxon>
        <taxon>Sphingomonas</taxon>
    </lineage>
</organism>
<keyword evidence="3 10" id="KW-0347">Helicase</keyword>
<dbReference type="Gene3D" id="3.40.50.300">
    <property type="entry name" value="P-loop containing nucleotide triphosphate hydrolases"/>
    <property type="match status" value="2"/>
</dbReference>
<dbReference type="PROSITE" id="PS51198">
    <property type="entry name" value="UVRD_HELICASE_ATP_BIND"/>
    <property type="match status" value="1"/>
</dbReference>
<dbReference type="InterPro" id="IPR014017">
    <property type="entry name" value="DNA_helicase_UvrD-like_C"/>
</dbReference>
<evidence type="ECO:0000256" key="5">
    <source>
        <dbReference type="ARBA" id="ARBA00023235"/>
    </source>
</evidence>
<keyword evidence="1 10" id="KW-0547">Nucleotide-binding</keyword>
<dbReference type="InterPro" id="IPR014016">
    <property type="entry name" value="UvrD-like_ATP-bd"/>
</dbReference>
<dbReference type="EMBL" id="JACIEV010000001">
    <property type="protein sequence ID" value="MBB4152761.1"/>
    <property type="molecule type" value="Genomic_DNA"/>
</dbReference>
<dbReference type="AlphaFoldDB" id="A0A840F8A6"/>
<evidence type="ECO:0000256" key="7">
    <source>
        <dbReference type="ARBA" id="ARBA00034808"/>
    </source>
</evidence>
<dbReference type="InterPro" id="IPR000212">
    <property type="entry name" value="DNA_helicase_UvrD/REP"/>
</dbReference>
<comment type="catalytic activity">
    <reaction evidence="6">
        <text>Couples ATP hydrolysis with the unwinding of duplex DNA by translocating in the 3'-5' direction.</text>
        <dbReference type="EC" id="5.6.2.4"/>
    </reaction>
</comment>
<evidence type="ECO:0000256" key="8">
    <source>
        <dbReference type="ARBA" id="ARBA00034923"/>
    </source>
</evidence>
<comment type="catalytic activity">
    <reaction evidence="9">
        <text>ATP + H2O = ADP + phosphate + H(+)</text>
        <dbReference type="Rhea" id="RHEA:13065"/>
        <dbReference type="ChEBI" id="CHEBI:15377"/>
        <dbReference type="ChEBI" id="CHEBI:15378"/>
        <dbReference type="ChEBI" id="CHEBI:30616"/>
        <dbReference type="ChEBI" id="CHEBI:43474"/>
        <dbReference type="ChEBI" id="CHEBI:456216"/>
        <dbReference type="EC" id="5.6.2.4"/>
    </reaction>
</comment>